<name>A0A1Q3DZQ1_LENED</name>
<proteinExistence type="predicted"/>
<protein>
    <submittedName>
        <fullName evidence="1">Uncharacterized protein</fullName>
    </submittedName>
</protein>
<organism evidence="1 2">
    <name type="scientific">Lentinula edodes</name>
    <name type="common">Shiitake mushroom</name>
    <name type="synonym">Lentinus edodes</name>
    <dbReference type="NCBI Taxonomy" id="5353"/>
    <lineage>
        <taxon>Eukaryota</taxon>
        <taxon>Fungi</taxon>
        <taxon>Dikarya</taxon>
        <taxon>Basidiomycota</taxon>
        <taxon>Agaricomycotina</taxon>
        <taxon>Agaricomycetes</taxon>
        <taxon>Agaricomycetidae</taxon>
        <taxon>Agaricales</taxon>
        <taxon>Marasmiineae</taxon>
        <taxon>Omphalotaceae</taxon>
        <taxon>Lentinula</taxon>
    </lineage>
</organism>
<accession>A0A1Q3DZQ1</accession>
<evidence type="ECO:0000313" key="2">
    <source>
        <dbReference type="Proteomes" id="UP000188533"/>
    </source>
</evidence>
<reference evidence="1 2" key="2">
    <citation type="submission" date="2017-02" db="EMBL/GenBank/DDBJ databases">
        <title>A genome survey and senescence transcriptome analysis in Lentinula edodes.</title>
        <authorList>
            <person name="Sakamoto Y."/>
            <person name="Nakade K."/>
            <person name="Sato S."/>
            <person name="Yoshida Y."/>
            <person name="Miyazaki K."/>
            <person name="Natsume S."/>
            <person name="Konno N."/>
        </authorList>
    </citation>
    <scope>NUCLEOTIDE SEQUENCE [LARGE SCALE GENOMIC DNA]</scope>
    <source>
        <strain evidence="1 2">NBRC 111202</strain>
    </source>
</reference>
<sequence length="173" mass="20946">MSVIENIYKPCRRPDPEEAPAHIKVASKDYPKGKALPENLKLDRERLKDFSYDKPYKLFYGFGVNLQDFIEYHQKHNLPKPPPTTKLSIVRQCMVHQVLEDLQKHCDFDWFELHLAMAVEYKYILVIYDSYTFDRAEMEDAIEQEIYEVLRDRMEVCKNQEPRWFRTFYDIYH</sequence>
<gene>
    <name evidence="1" type="ORF">LENED_001902</name>
</gene>
<dbReference type="Proteomes" id="UP000188533">
    <property type="component" value="Unassembled WGS sequence"/>
</dbReference>
<keyword evidence="2" id="KW-1185">Reference proteome</keyword>
<comment type="caution">
    <text evidence="1">The sequence shown here is derived from an EMBL/GenBank/DDBJ whole genome shotgun (WGS) entry which is preliminary data.</text>
</comment>
<reference evidence="1 2" key="1">
    <citation type="submission" date="2016-08" db="EMBL/GenBank/DDBJ databases">
        <authorList>
            <consortium name="Lentinula edodes genome sequencing consortium"/>
            <person name="Sakamoto Y."/>
            <person name="Nakade K."/>
            <person name="Sato S."/>
            <person name="Yoshida Y."/>
            <person name="Miyazaki K."/>
            <person name="Natsume S."/>
            <person name="Konno N."/>
        </authorList>
    </citation>
    <scope>NUCLEOTIDE SEQUENCE [LARGE SCALE GENOMIC DNA]</scope>
    <source>
        <strain evidence="1 2">NBRC 111202</strain>
    </source>
</reference>
<dbReference type="AlphaFoldDB" id="A0A1Q3DZQ1"/>
<dbReference type="EMBL" id="BDGU01000030">
    <property type="protein sequence ID" value="GAW00386.1"/>
    <property type="molecule type" value="Genomic_DNA"/>
</dbReference>
<evidence type="ECO:0000313" key="1">
    <source>
        <dbReference type="EMBL" id="GAW00386.1"/>
    </source>
</evidence>